<dbReference type="AlphaFoldDB" id="A0A0C9SQW8"/>
<evidence type="ECO:0000313" key="2">
    <source>
        <dbReference type="EMBL" id="KII84122.1"/>
    </source>
</evidence>
<dbReference type="OrthoDB" id="6513042at2759"/>
<name>A0A0C9SQW8_PLICR</name>
<organism evidence="2 3">
    <name type="scientific">Plicaturopsis crispa FD-325 SS-3</name>
    <dbReference type="NCBI Taxonomy" id="944288"/>
    <lineage>
        <taxon>Eukaryota</taxon>
        <taxon>Fungi</taxon>
        <taxon>Dikarya</taxon>
        <taxon>Basidiomycota</taxon>
        <taxon>Agaricomycotina</taxon>
        <taxon>Agaricomycetes</taxon>
        <taxon>Agaricomycetidae</taxon>
        <taxon>Amylocorticiales</taxon>
        <taxon>Amylocorticiaceae</taxon>
        <taxon>Plicatura</taxon>
        <taxon>Plicaturopsis crispa</taxon>
    </lineage>
</organism>
<dbReference type="InterPro" id="IPR041679">
    <property type="entry name" value="DNA2/NAM7-like_C"/>
</dbReference>
<evidence type="ECO:0000313" key="3">
    <source>
        <dbReference type="Proteomes" id="UP000053263"/>
    </source>
</evidence>
<accession>A0A0C9SQW8</accession>
<sequence length="589" mass="65480">MNIQQGLLVSPDYPSHVPLLRLPLRRSEEAIRLLISSGSTVGLSVALTSNGVLKSVALATTAQICLLYIDNATRGAQSKIFDTKLGALLGGSYSPVVGFEMAKLALYIHHELKYRTSGIDLSTLLSASTRRPLTENSVVSRVFGGSVSARDSRIWALAEEDGDAITNVCLRAWISASVALHCSTEIKAARRVDTIHLRSKVSVHLKTSCGREYIGQATSAEGKQTVIKLDAGRLSGAVDTVYMSGREEMTAAERAQDEFVLLVLRGERVIHRSPIVRWVWFPDEHAMKPKPQIEAPSASTPGMQNLNESQRLVVAAMTSPRPLLVLTHGPPGTGKTTTISAAVKIWEQSNKPVWIVAQSNVAVKNIAESLLKRDVDFILMVSKEFYVEWHEHIYEKMVPHLLRTDDIVVDDLYALERRVGTKCVVLCTLSLLSNPILQDSGFFELIPVERLVVDEASQLDVFEYMSDQVTEDRMPIPISKFISDKVYDSKLRSEHSISGMSCLSFVDVGKGREEQSGLSWKNMDEVHTIVNLIRNYYRLADFCVITPYDAQRAALETQLKAENLPWERVFNVDSFQGSDYHPAHLLLYN</sequence>
<feature type="domain" description="DNA2/NAM7 helicase-like C-terminal" evidence="1">
    <location>
        <begin position="473"/>
        <end position="579"/>
    </location>
</feature>
<dbReference type="HOGENOM" id="CLU_010083_0_0_1"/>
<dbReference type="Proteomes" id="UP000053263">
    <property type="component" value="Unassembled WGS sequence"/>
</dbReference>
<dbReference type="InterPro" id="IPR045055">
    <property type="entry name" value="DNA2/NAM7-like"/>
</dbReference>
<protein>
    <recommendedName>
        <fullName evidence="1">DNA2/NAM7 helicase-like C-terminal domain-containing protein</fullName>
    </recommendedName>
</protein>
<dbReference type="Gene3D" id="3.40.50.300">
    <property type="entry name" value="P-loop containing nucleotide triphosphate hydrolases"/>
    <property type="match status" value="2"/>
</dbReference>
<dbReference type="PANTHER" id="PTHR10887">
    <property type="entry name" value="DNA2/NAM7 HELICASE FAMILY"/>
    <property type="match status" value="1"/>
</dbReference>
<proteinExistence type="predicted"/>
<dbReference type="Pfam" id="PF13604">
    <property type="entry name" value="AAA_30"/>
    <property type="match status" value="1"/>
</dbReference>
<dbReference type="PANTHER" id="PTHR10887:SF495">
    <property type="entry name" value="HELICASE SENATAXIN ISOFORM X1-RELATED"/>
    <property type="match status" value="1"/>
</dbReference>
<dbReference type="SUPFAM" id="SSF52540">
    <property type="entry name" value="P-loop containing nucleoside triphosphate hydrolases"/>
    <property type="match status" value="1"/>
</dbReference>
<reference evidence="2 3" key="1">
    <citation type="submission" date="2014-06" db="EMBL/GenBank/DDBJ databases">
        <title>Evolutionary Origins and Diversification of the Mycorrhizal Mutualists.</title>
        <authorList>
            <consortium name="DOE Joint Genome Institute"/>
            <consortium name="Mycorrhizal Genomics Consortium"/>
            <person name="Kohler A."/>
            <person name="Kuo A."/>
            <person name="Nagy L.G."/>
            <person name="Floudas D."/>
            <person name="Copeland A."/>
            <person name="Barry K.W."/>
            <person name="Cichocki N."/>
            <person name="Veneault-Fourrey C."/>
            <person name="LaButti K."/>
            <person name="Lindquist E.A."/>
            <person name="Lipzen A."/>
            <person name="Lundell T."/>
            <person name="Morin E."/>
            <person name="Murat C."/>
            <person name="Riley R."/>
            <person name="Ohm R."/>
            <person name="Sun H."/>
            <person name="Tunlid A."/>
            <person name="Henrissat B."/>
            <person name="Grigoriev I.V."/>
            <person name="Hibbett D.S."/>
            <person name="Martin F."/>
        </authorList>
    </citation>
    <scope>NUCLEOTIDE SEQUENCE [LARGE SCALE GENOMIC DNA]</scope>
    <source>
        <strain evidence="2 3">FD-325 SS-3</strain>
    </source>
</reference>
<gene>
    <name evidence="2" type="ORF">PLICRDRAFT_32539</name>
</gene>
<dbReference type="Pfam" id="PF13087">
    <property type="entry name" value="AAA_12"/>
    <property type="match status" value="1"/>
</dbReference>
<dbReference type="InterPro" id="IPR027417">
    <property type="entry name" value="P-loop_NTPase"/>
</dbReference>
<keyword evidence="3" id="KW-1185">Reference proteome</keyword>
<evidence type="ECO:0000259" key="1">
    <source>
        <dbReference type="Pfam" id="PF13087"/>
    </source>
</evidence>
<dbReference type="EMBL" id="KN832572">
    <property type="protein sequence ID" value="KII84122.1"/>
    <property type="molecule type" value="Genomic_DNA"/>
</dbReference>